<proteinExistence type="predicted"/>
<keyword evidence="2" id="KW-1185">Reference proteome</keyword>
<dbReference type="EMBL" id="CAJQYY010000034">
    <property type="protein sequence ID" value="CAG4920425.1"/>
    <property type="molecule type" value="Genomic_DNA"/>
</dbReference>
<evidence type="ECO:0000313" key="1">
    <source>
        <dbReference type="EMBL" id="CAG4920425.1"/>
    </source>
</evidence>
<evidence type="ECO:0000313" key="2">
    <source>
        <dbReference type="Proteomes" id="UP000789752"/>
    </source>
</evidence>
<comment type="caution">
    <text evidence="1">The sequence shown here is derived from an EMBL/GenBank/DDBJ whole genome shotgun (WGS) entry which is preliminary data.</text>
</comment>
<organism evidence="1 2">
    <name type="scientific">Paraburkholderia gardini</name>
    <dbReference type="NCBI Taxonomy" id="2823469"/>
    <lineage>
        <taxon>Bacteria</taxon>
        <taxon>Pseudomonadati</taxon>
        <taxon>Pseudomonadota</taxon>
        <taxon>Betaproteobacteria</taxon>
        <taxon>Burkholderiales</taxon>
        <taxon>Burkholderiaceae</taxon>
        <taxon>Paraburkholderia</taxon>
    </lineage>
</organism>
<accession>A0ABN7QQQ3</accession>
<evidence type="ECO:0008006" key="3">
    <source>
        <dbReference type="Google" id="ProtNLM"/>
    </source>
</evidence>
<name>A0ABN7QQQ3_9BURK</name>
<protein>
    <recommendedName>
        <fullName evidence="3">AlpA family transcriptional regulator</fullName>
    </recommendedName>
</protein>
<dbReference type="Proteomes" id="UP000789752">
    <property type="component" value="Unassembled WGS sequence"/>
</dbReference>
<sequence length="80" mass="8799">MAVQFVAKKKRTGGTRPKTVITPLNQPGRLRVGHLLTLLSISATTFYRRLNAGVIPEADGSDGKPYWKTETVRAFLESGK</sequence>
<dbReference type="RefSeq" id="WP_228982865.1">
    <property type="nucleotide sequence ID" value="NZ_CAJQYY010000034.1"/>
</dbReference>
<reference evidence="1 2" key="1">
    <citation type="submission" date="2021-04" db="EMBL/GenBank/DDBJ databases">
        <authorList>
            <person name="Vanwijnsberghe S."/>
        </authorList>
    </citation>
    <scope>NUCLEOTIDE SEQUENCE [LARGE SCALE GENOMIC DNA]</scope>
    <source>
        <strain evidence="1 2">LMG 32171</strain>
    </source>
</reference>
<gene>
    <name evidence="1" type="ORF">R54767_04714</name>
</gene>